<dbReference type="Proteomes" id="UP000681317">
    <property type="component" value="Chromosome"/>
</dbReference>
<protein>
    <recommendedName>
        <fullName evidence="1">NYN domain-containing protein</fullName>
    </recommendedName>
</protein>
<evidence type="ECO:0000313" key="3">
    <source>
        <dbReference type="Proteomes" id="UP000681317"/>
    </source>
</evidence>
<keyword evidence="3" id="KW-1185">Reference proteome</keyword>
<organism evidence="2 3">
    <name type="scientific">Noviluteimonas caseinilytica</name>
    <dbReference type="NCBI Taxonomy" id="2675101"/>
    <lineage>
        <taxon>Bacteria</taxon>
        <taxon>Pseudomonadati</taxon>
        <taxon>Pseudomonadota</taxon>
        <taxon>Gammaproteobacteria</taxon>
        <taxon>Lysobacterales</taxon>
        <taxon>Lysobacteraceae</taxon>
        <taxon>Noviluteimonas</taxon>
    </lineage>
</organism>
<proteinExistence type="predicted"/>
<dbReference type="Gene3D" id="3.40.50.1010">
    <property type="entry name" value="5'-nuclease"/>
    <property type="match status" value="1"/>
</dbReference>
<sequence length="220" mass="24586">MAFSGEGKCGPRSTWTASISTTYYRALKGTPHRWLDLLALSRQLLRSENQINRIRYFTARVKPNANKPDQHVHQDAYLQAISFHIDCLAVHEGHFYRNVVRMPLAQPIPGLPRTVEVVKTEEKGSDVNLAVHLVNDACENAFDVALVISNDSDLAEAIRIAKGKGKAVGVANPSADPKVQMNAELRNAASFTRRIESKHLRLSQLPQAFPEIRIKKPADW</sequence>
<dbReference type="RefSeq" id="WP_213436671.1">
    <property type="nucleotide sequence ID" value="NZ_AP024545.1"/>
</dbReference>
<gene>
    <name evidence="2" type="ORF">LYSCAS_11760</name>
</gene>
<dbReference type="InterPro" id="IPR021139">
    <property type="entry name" value="NYN"/>
</dbReference>
<accession>A0ABN6FR67</accession>
<evidence type="ECO:0000259" key="1">
    <source>
        <dbReference type="Pfam" id="PF01936"/>
    </source>
</evidence>
<dbReference type="CDD" id="cd18722">
    <property type="entry name" value="PIN_NicB-like"/>
    <property type="match status" value="1"/>
</dbReference>
<dbReference type="EMBL" id="AP024545">
    <property type="protein sequence ID" value="BCT92152.1"/>
    <property type="molecule type" value="Genomic_DNA"/>
</dbReference>
<reference evidence="2 3" key="1">
    <citation type="submission" date="2021-03" db="EMBL/GenBank/DDBJ databases">
        <title>Complete Genome Sequences of Two Lysobacter Strains Isolated from Sea Water (Lysobacter caseinilyticus) and Soil (Lysobacter helvus) in South Korea.</title>
        <authorList>
            <person name="Watanabe Y."/>
            <person name="Arakawa K."/>
        </authorList>
    </citation>
    <scope>NUCLEOTIDE SEQUENCE [LARGE SCALE GENOMIC DNA]</scope>
    <source>
        <strain evidence="2 3">KVB24</strain>
    </source>
</reference>
<feature type="domain" description="NYN" evidence="1">
    <location>
        <begin position="44"/>
        <end position="189"/>
    </location>
</feature>
<evidence type="ECO:0000313" key="2">
    <source>
        <dbReference type="EMBL" id="BCT92152.1"/>
    </source>
</evidence>
<name>A0ABN6FR67_9GAMM</name>
<dbReference type="Pfam" id="PF01936">
    <property type="entry name" value="NYN"/>
    <property type="match status" value="1"/>
</dbReference>